<feature type="domain" description="Saccharopine dehydrogenase NADP binding" evidence="1">
    <location>
        <begin position="5"/>
        <end position="119"/>
    </location>
</feature>
<dbReference type="EMBL" id="MTYH01000037">
    <property type="protein sequence ID" value="PNP43535.1"/>
    <property type="molecule type" value="Genomic_DNA"/>
</dbReference>
<dbReference type="PANTHER" id="PTHR43781:SF1">
    <property type="entry name" value="SACCHAROPINE DEHYDROGENASE"/>
    <property type="match status" value="1"/>
</dbReference>
<accession>A0A2K0TDD1</accession>
<evidence type="ECO:0000259" key="1">
    <source>
        <dbReference type="Pfam" id="PF03435"/>
    </source>
</evidence>
<dbReference type="PANTHER" id="PTHR43781">
    <property type="entry name" value="SACCHAROPINE DEHYDROGENASE"/>
    <property type="match status" value="1"/>
</dbReference>
<gene>
    <name evidence="2" type="ORF">TGAMA5MH_04507</name>
</gene>
<dbReference type="AlphaFoldDB" id="A0A2K0TDD1"/>
<dbReference type="Pfam" id="PF03435">
    <property type="entry name" value="Sacchrp_dh_NADP"/>
    <property type="match status" value="1"/>
</dbReference>
<evidence type="ECO:0000313" key="2">
    <source>
        <dbReference type="EMBL" id="PNP43535.1"/>
    </source>
</evidence>
<dbReference type="SUPFAM" id="SSF51735">
    <property type="entry name" value="NAD(P)-binding Rossmann-fold domains"/>
    <property type="match status" value="1"/>
</dbReference>
<reference evidence="2 3" key="1">
    <citation type="submission" date="2017-02" db="EMBL/GenBank/DDBJ databases">
        <title>Genomes of Trichoderma spp. with biocontrol activity.</title>
        <authorList>
            <person name="Gardiner D."/>
            <person name="Kazan K."/>
            <person name="Vos C."/>
            <person name="Harvey P."/>
        </authorList>
    </citation>
    <scope>NUCLEOTIDE SEQUENCE [LARGE SCALE GENOMIC DNA]</scope>
    <source>
        <strain evidence="2 3">A5MH</strain>
    </source>
</reference>
<dbReference type="InterPro" id="IPR005097">
    <property type="entry name" value="Sacchrp_dh_NADP-bd"/>
</dbReference>
<evidence type="ECO:0000313" key="3">
    <source>
        <dbReference type="Proteomes" id="UP000236546"/>
    </source>
</evidence>
<organism evidence="2 3">
    <name type="scientific">Trichoderma gamsii</name>
    <dbReference type="NCBI Taxonomy" id="398673"/>
    <lineage>
        <taxon>Eukaryota</taxon>
        <taxon>Fungi</taxon>
        <taxon>Dikarya</taxon>
        <taxon>Ascomycota</taxon>
        <taxon>Pezizomycotina</taxon>
        <taxon>Sordariomycetes</taxon>
        <taxon>Hypocreomycetidae</taxon>
        <taxon>Hypocreales</taxon>
        <taxon>Hypocreaceae</taxon>
        <taxon>Trichoderma</taxon>
    </lineage>
</organism>
<dbReference type="Gene3D" id="3.40.50.720">
    <property type="entry name" value="NAD(P)-binding Rossmann-like Domain"/>
    <property type="match status" value="1"/>
</dbReference>
<dbReference type="OrthoDB" id="10268090at2759"/>
<sequence>MANLIIYGATGYTGRLASEFAKSDNLQFTVAGRSESKLKALAASLGVEYRIFGLDDPKVVDAALQGARVLLNCSGPFLHTAEPLIEACIRNGVHYLDIAAELDSYELSEKKHEEAKKANVMLLPGCGGSVAMLGCLTNYMIEGVANPISIDIALHVAGPMSRGSAISAAENLTSKCLKRLDGKLVDQDSGQTMDFDFNDGRGSVSCFPATLPDVITIWRSTNIPNIRTFVHVAGDAFPTENLNSLAEGPTAKQRESNPYHVAATVTGSDGSTTRAVLHTVNGYTFTPLASVEAARRVMMGEVKAGFQTPSRLFGYRFVEAIAGSTFRDL</sequence>
<dbReference type="InterPro" id="IPR036291">
    <property type="entry name" value="NAD(P)-bd_dom_sf"/>
</dbReference>
<comment type="caution">
    <text evidence="2">The sequence shown here is derived from an EMBL/GenBank/DDBJ whole genome shotgun (WGS) entry which is preliminary data.</text>
</comment>
<proteinExistence type="predicted"/>
<protein>
    <recommendedName>
        <fullName evidence="1">Saccharopine dehydrogenase NADP binding domain-containing protein</fullName>
    </recommendedName>
</protein>
<name>A0A2K0TDD1_9HYPO</name>
<dbReference type="Proteomes" id="UP000236546">
    <property type="component" value="Unassembled WGS sequence"/>
</dbReference>